<dbReference type="AlphaFoldDB" id="A0A409Y9X0"/>
<evidence type="ECO:0000313" key="5">
    <source>
        <dbReference type="Proteomes" id="UP000284706"/>
    </source>
</evidence>
<evidence type="ECO:0000259" key="2">
    <source>
        <dbReference type="PROSITE" id="PS50234"/>
    </source>
</evidence>
<protein>
    <recommendedName>
        <fullName evidence="6">VWFA domain-containing protein</fullName>
    </recommendedName>
</protein>
<dbReference type="InterPro" id="IPR036465">
    <property type="entry name" value="vWFA_dom_sf"/>
</dbReference>
<dbReference type="InParanoid" id="A0A409Y9X0"/>
<dbReference type="PROSITE" id="PS51468">
    <property type="entry name" value="VIT"/>
    <property type="match status" value="1"/>
</dbReference>
<sequence length="1241" mass="134274">MSTPPGCGFISFGADGSPTYLPLTSVSAHVHIIDTFARVVLTQSYTNSNIGRSSATQYAFPVPAGGAVCAFNMKASSGQVVSGVVKERSQAKNEYDAAILDNQWAGLLCEATSDVFVISMGAIAPQQDIEVTIMYVAELTDGDLPGYDQVEFRLQTFITNRYGRPPKELLSASSSTTGTVFDLTAEIKMTSEIISLSSPSHPSVTIDKRSWKDPRTSMYTARVRLGYDVSSYLDKDFVLSIRSARLGQPRCIAERRSSEGTIAMSLTFVPSFELDQLVTQEYIFLIDRSGSMDLDNRIDHAKDALLILLKSLPKDGTLFNVFSFGDWCTWLWNSSQPYNSSTLAAALQHVNSMEANMHGTEIKDGLNMAIMSRNTHIPTSVFVLTDGAVYDNEVDSIFSLIETEVQKAGIAAGGRQLRIFSLGVGDAASTALCEGIARRGHGVCLMTAHSVDISQKCARLLSASTVPSLGSMGDIMVDWGYVPAKANSTVRAERQSRNQARVVLFNEQYDPTTRATRKHPVLPEPPKVQQAPTDVPELYPANRFTVYAILSDTNEIPKTVKLLGRLPNGSSLSLPPVVVCEAIDEQEDFPPLIHTLAANRLITELEDGNTASQGAFDETDEDLREVVIEAAVVRLSEAYHLASQFASFIAVEESTKDFRDPDSGVSLDSDPGDVQLDGLDGKSIIGDDAESVHDDEYEDESDILDGKDEDEFYSAFSSAASDHSLSMALQQPQSSSVQARPASPSNVRSRGPEHVSHSKTSSTSNLDHRRRTGSLDSSQLPAAQLGGPSPVSLYVQDQGSAANHIEEFGRPTKGNEGAPIMPVGEEYETRLLRAEALDSQSPPMSWLQDALMLTQVESSPPPQSSLPLQLLQEGAMPAPWVPPGEESEVPVFISDAEASEGSKTTATTTVGLSVCSLVAPYHPAVSETRMTPLAESFSETAYVSSKAESEELSACADILPRVSELLVCSHVEELLPSPVVAPNKVTPTSLLIGSDLPVSDYLEDDLLGLSEPPTVGSPAYESIDSVLSRLPTLTVGTAVRDHELPERGVSSPARASFSLIDALCPSPVIHSTALDFQRQELELWALEAESDGESDIEELSLVISHDVHPNAIWIPPSANNDMRKKPVDAVAPSKKSVPMVSVAQLQQYDGSFDLDDKLCQLMGKKLSLTKLNRTIPPHIRRLREAGKVWATVLAAAFMKKHLGDSRETWIGLWQKAATYVKSVLGDDCSLSSLIDEASKLL</sequence>
<gene>
    <name evidence="4" type="ORF">CVT26_009147</name>
</gene>
<feature type="region of interest" description="Disordered" evidence="1">
    <location>
        <begin position="724"/>
        <end position="794"/>
    </location>
</feature>
<dbReference type="Proteomes" id="UP000284706">
    <property type="component" value="Unassembled WGS sequence"/>
</dbReference>
<evidence type="ECO:0000256" key="1">
    <source>
        <dbReference type="SAM" id="MobiDB-lite"/>
    </source>
</evidence>
<evidence type="ECO:0000259" key="3">
    <source>
        <dbReference type="PROSITE" id="PS51468"/>
    </source>
</evidence>
<dbReference type="PROSITE" id="PS50234">
    <property type="entry name" value="VWFA"/>
    <property type="match status" value="1"/>
</dbReference>
<dbReference type="SMART" id="SM00609">
    <property type="entry name" value="VIT"/>
    <property type="match status" value="1"/>
</dbReference>
<dbReference type="InterPro" id="IPR013694">
    <property type="entry name" value="VIT"/>
</dbReference>
<name>A0A409Y9X0_9AGAR</name>
<dbReference type="PANTHER" id="PTHR45737:SF6">
    <property type="entry name" value="VON WILLEBRAND FACTOR A DOMAIN-CONTAINING PROTEIN 5A"/>
    <property type="match status" value="1"/>
</dbReference>
<feature type="domain" description="VWFA" evidence="2">
    <location>
        <begin position="281"/>
        <end position="476"/>
    </location>
</feature>
<dbReference type="Gene3D" id="3.40.50.410">
    <property type="entry name" value="von Willebrand factor, type A domain"/>
    <property type="match status" value="1"/>
</dbReference>
<accession>A0A409Y9X0</accession>
<dbReference type="Pfam" id="PF13768">
    <property type="entry name" value="VWA_3"/>
    <property type="match status" value="1"/>
</dbReference>
<proteinExistence type="predicted"/>
<reference evidence="4 5" key="1">
    <citation type="journal article" date="2018" name="Evol. Lett.">
        <title>Horizontal gene cluster transfer increased hallucinogenic mushroom diversity.</title>
        <authorList>
            <person name="Reynolds H.T."/>
            <person name="Vijayakumar V."/>
            <person name="Gluck-Thaler E."/>
            <person name="Korotkin H.B."/>
            <person name="Matheny P.B."/>
            <person name="Slot J.C."/>
        </authorList>
    </citation>
    <scope>NUCLEOTIDE SEQUENCE [LARGE SCALE GENOMIC DNA]</scope>
    <source>
        <strain evidence="4 5">SRW20</strain>
    </source>
</reference>
<feature type="region of interest" description="Disordered" evidence="1">
    <location>
        <begin position="659"/>
        <end position="701"/>
    </location>
</feature>
<organism evidence="4 5">
    <name type="scientific">Gymnopilus dilepis</name>
    <dbReference type="NCBI Taxonomy" id="231916"/>
    <lineage>
        <taxon>Eukaryota</taxon>
        <taxon>Fungi</taxon>
        <taxon>Dikarya</taxon>
        <taxon>Basidiomycota</taxon>
        <taxon>Agaricomycotina</taxon>
        <taxon>Agaricomycetes</taxon>
        <taxon>Agaricomycetidae</taxon>
        <taxon>Agaricales</taxon>
        <taxon>Agaricineae</taxon>
        <taxon>Hymenogastraceae</taxon>
        <taxon>Gymnopilus</taxon>
    </lineage>
</organism>
<feature type="region of interest" description="Disordered" evidence="1">
    <location>
        <begin position="513"/>
        <end position="533"/>
    </location>
</feature>
<dbReference type="EMBL" id="NHYE01001048">
    <property type="protein sequence ID" value="PPQ99693.1"/>
    <property type="molecule type" value="Genomic_DNA"/>
</dbReference>
<feature type="compositionally biased region" description="Acidic residues" evidence="1">
    <location>
        <begin position="687"/>
        <end position="701"/>
    </location>
</feature>
<dbReference type="OrthoDB" id="1729737at2759"/>
<dbReference type="STRING" id="231916.A0A409Y9X0"/>
<evidence type="ECO:0000313" key="4">
    <source>
        <dbReference type="EMBL" id="PPQ99693.1"/>
    </source>
</evidence>
<feature type="domain" description="VIT" evidence="3">
    <location>
        <begin position="7"/>
        <end position="137"/>
    </location>
</feature>
<dbReference type="PANTHER" id="PTHR45737">
    <property type="entry name" value="VON WILLEBRAND FACTOR A DOMAIN-CONTAINING PROTEIN 5A"/>
    <property type="match status" value="1"/>
</dbReference>
<dbReference type="SMART" id="SM00327">
    <property type="entry name" value="VWA"/>
    <property type="match status" value="1"/>
</dbReference>
<dbReference type="Pfam" id="PF08487">
    <property type="entry name" value="VIT"/>
    <property type="match status" value="1"/>
</dbReference>
<keyword evidence="5" id="KW-1185">Reference proteome</keyword>
<dbReference type="SUPFAM" id="SSF53300">
    <property type="entry name" value="vWA-like"/>
    <property type="match status" value="1"/>
</dbReference>
<dbReference type="InterPro" id="IPR002035">
    <property type="entry name" value="VWF_A"/>
</dbReference>
<comment type="caution">
    <text evidence="4">The sequence shown here is derived from an EMBL/GenBank/DDBJ whole genome shotgun (WGS) entry which is preliminary data.</text>
</comment>
<evidence type="ECO:0008006" key="6">
    <source>
        <dbReference type="Google" id="ProtNLM"/>
    </source>
</evidence>
<feature type="compositionally biased region" description="Polar residues" evidence="1">
    <location>
        <begin position="724"/>
        <end position="748"/>
    </location>
</feature>